<evidence type="ECO:0000313" key="2">
    <source>
        <dbReference type="Proteomes" id="UP001382904"/>
    </source>
</evidence>
<accession>A0ABU8U3N5</accession>
<dbReference type="Proteomes" id="UP001382904">
    <property type="component" value="Unassembled WGS sequence"/>
</dbReference>
<sequence length="66" mass="7111">MASVDPRTHRSMQARGVTGFDIDQWIDGQGRTIRFEQRTGLNGTKGVNKATFSGFGPVEAFAAPIG</sequence>
<name>A0ABU8U3N5_9ACTN</name>
<dbReference type="EMBL" id="JBBKAM010000002">
    <property type="protein sequence ID" value="MEJ8642493.1"/>
    <property type="molecule type" value="Genomic_DNA"/>
</dbReference>
<reference evidence="1 2" key="1">
    <citation type="submission" date="2024-03" db="EMBL/GenBank/DDBJ databases">
        <title>Novel Streptomyces species of biotechnological and ecological value are a feature of Machair soil.</title>
        <authorList>
            <person name="Prole J.R."/>
            <person name="Goodfellow M."/>
            <person name="Allenby N."/>
            <person name="Ward A.C."/>
        </authorList>
    </citation>
    <scope>NUCLEOTIDE SEQUENCE [LARGE SCALE GENOMIC DNA]</scope>
    <source>
        <strain evidence="1 2">MS1.HAVA.3</strain>
    </source>
</reference>
<evidence type="ECO:0000313" key="1">
    <source>
        <dbReference type="EMBL" id="MEJ8642493.1"/>
    </source>
</evidence>
<comment type="caution">
    <text evidence="1">The sequence shown here is derived from an EMBL/GenBank/DDBJ whole genome shotgun (WGS) entry which is preliminary data.</text>
</comment>
<gene>
    <name evidence="1" type="ORF">WKI68_15880</name>
</gene>
<organism evidence="1 2">
    <name type="scientific">Streptomyces caledonius</name>
    <dbReference type="NCBI Taxonomy" id="3134107"/>
    <lineage>
        <taxon>Bacteria</taxon>
        <taxon>Bacillati</taxon>
        <taxon>Actinomycetota</taxon>
        <taxon>Actinomycetes</taxon>
        <taxon>Kitasatosporales</taxon>
        <taxon>Streptomycetaceae</taxon>
        <taxon>Streptomyces</taxon>
    </lineage>
</organism>
<protein>
    <submittedName>
        <fullName evidence="1">Uncharacterized protein</fullName>
    </submittedName>
</protein>
<keyword evidence="2" id="KW-1185">Reference proteome</keyword>
<proteinExistence type="predicted"/>